<sequence length="326" mass="37166">MLISDIRSTYEITILCSYYNDIRRKGFEYKGENFVAIGKDMHVFIGNMSHIIDFTILKSIEANMDPSLSQVVFGRPFMEIACLAINKKHRWMTFMDRSREVTIKTLYKDPERSELTSEGHDLFSSRIILSQDDYDRGCKRPSDLKSGFYKDVNKLGPEYRTGPDGSSSRSDVNNQGGSHSFGWVINFFVVFAMDIGACDGGAMELGTSSWGVLLALVGIEMVCSIFEANNLPRSEFIVTIFREINEIAFPLSLSFDFVFMPEIFKSLSFSLDRLCRLAILCLDQHAYTLYHLESLLTISLDRLDILKKDLVYQSLQKFLSLNLKLS</sequence>
<organism evidence="1 2">
    <name type="scientific">Tanacetum coccineum</name>
    <dbReference type="NCBI Taxonomy" id="301880"/>
    <lineage>
        <taxon>Eukaryota</taxon>
        <taxon>Viridiplantae</taxon>
        <taxon>Streptophyta</taxon>
        <taxon>Embryophyta</taxon>
        <taxon>Tracheophyta</taxon>
        <taxon>Spermatophyta</taxon>
        <taxon>Magnoliopsida</taxon>
        <taxon>eudicotyledons</taxon>
        <taxon>Gunneridae</taxon>
        <taxon>Pentapetalae</taxon>
        <taxon>asterids</taxon>
        <taxon>campanulids</taxon>
        <taxon>Asterales</taxon>
        <taxon>Asteraceae</taxon>
        <taxon>Asteroideae</taxon>
        <taxon>Anthemideae</taxon>
        <taxon>Anthemidinae</taxon>
        <taxon>Tanacetum</taxon>
    </lineage>
</organism>
<evidence type="ECO:0000313" key="1">
    <source>
        <dbReference type="EMBL" id="GJT52644.1"/>
    </source>
</evidence>
<comment type="caution">
    <text evidence="1">The sequence shown here is derived from an EMBL/GenBank/DDBJ whole genome shotgun (WGS) entry which is preliminary data.</text>
</comment>
<dbReference type="EMBL" id="BQNB010016515">
    <property type="protein sequence ID" value="GJT52644.1"/>
    <property type="molecule type" value="Genomic_DNA"/>
</dbReference>
<reference evidence="1" key="1">
    <citation type="journal article" date="2022" name="Int. J. Mol. Sci.">
        <title>Draft Genome of Tanacetum Coccineum: Genomic Comparison of Closely Related Tanacetum-Family Plants.</title>
        <authorList>
            <person name="Yamashiro T."/>
            <person name="Shiraishi A."/>
            <person name="Nakayama K."/>
            <person name="Satake H."/>
        </authorList>
    </citation>
    <scope>NUCLEOTIDE SEQUENCE</scope>
</reference>
<gene>
    <name evidence="1" type="ORF">Tco_0978801</name>
</gene>
<evidence type="ECO:0000313" key="2">
    <source>
        <dbReference type="Proteomes" id="UP001151760"/>
    </source>
</evidence>
<keyword evidence="2" id="KW-1185">Reference proteome</keyword>
<dbReference type="Proteomes" id="UP001151760">
    <property type="component" value="Unassembled WGS sequence"/>
</dbReference>
<proteinExistence type="predicted"/>
<reference evidence="1" key="2">
    <citation type="submission" date="2022-01" db="EMBL/GenBank/DDBJ databases">
        <authorList>
            <person name="Yamashiro T."/>
            <person name="Shiraishi A."/>
            <person name="Satake H."/>
            <person name="Nakayama K."/>
        </authorList>
    </citation>
    <scope>NUCLEOTIDE SEQUENCE</scope>
</reference>
<protein>
    <submittedName>
        <fullName evidence="1">Uncharacterized protein</fullName>
    </submittedName>
</protein>
<name>A0ABQ5EPA4_9ASTR</name>
<accession>A0ABQ5EPA4</accession>